<proteinExistence type="predicted"/>
<dbReference type="AlphaFoldDB" id="A0A1C4YD08"/>
<sequence>MTGVVAAVAAAGLVTEHPGSTPPMTYNVLLRVPAGSAAGTPTIVQGTLQNTVGGRRTPAQRPTLSVFLCPGATLRGIAYWLLRSIKPSGAPDATPYDEMSVAEGLWGWNRDYLAGLGGPTAWRTGLWLPLPVEVAAGGAQWVTDWATVGGWASRFPAASGVSLDAPAQHLPLPDPAALSAEVTAWRAGRDADELADAIERDLVGNPFEGVFRIVEILRQVVADDTDDAVDLAAEVTGRLTAAELATLAGVTAGHGLLRRLWSLVGPSGDGDAEDARDLLGPALGLTRTGSGAWQPPDVIGPSVLPDELTPVPPAPPVKGKKPAPQGLVAPWKVAAENPGGRHTMVLGRDLCLGVTDSYTQKNGTSWSGPAYAGRFDPAQFIQSNSAAIGFTTVAERARLRVIELIAPNEGRLDAARAADKGTLSTGIQQWSAHLNEELPVLLARFKRVAPDHYDLFFGMYGLQPEPWWRVGGKEAAVEVADPVQVRAANPEAFDGDGEAKQGKEYALRYATLFRVPPGGGRQRLAEPPDSVVEVLPRHAFFGVSAKGKAYTIAPEWCGRIRLASLCSVPYNVVQVWTAVWRFERLARQPLGKATLTVRGRPFRIRDFVSSEYAAALVIDQHINAPFWVTEAIDRAINRTERAIARMPEPMRTELRPFDEGASAALRAPWLRLFQINYLAERNLVGKAERDMRITGLHDRFDESNAWAGLDPEPGTFFGWVGP</sequence>
<gene>
    <name evidence="1" type="ORF">GA0074695_4086</name>
</gene>
<protein>
    <submittedName>
        <fullName evidence="1">Uncharacterized protein</fullName>
    </submittedName>
</protein>
<dbReference type="RefSeq" id="WP_089007670.1">
    <property type="nucleotide sequence ID" value="NZ_LT607411.1"/>
</dbReference>
<dbReference type="EMBL" id="LT607411">
    <property type="protein sequence ID" value="SCF18231.1"/>
    <property type="molecule type" value="Genomic_DNA"/>
</dbReference>
<evidence type="ECO:0000313" key="1">
    <source>
        <dbReference type="EMBL" id="SCF18231.1"/>
    </source>
</evidence>
<dbReference type="OrthoDB" id="3442974at2"/>
<accession>A0A1C4YD08</accession>
<name>A0A1C4YD08_MICVI</name>
<dbReference type="Proteomes" id="UP000198242">
    <property type="component" value="Chromosome I"/>
</dbReference>
<organism evidence="1 2">
    <name type="scientific">Micromonospora viridifaciens</name>
    <dbReference type="NCBI Taxonomy" id="1881"/>
    <lineage>
        <taxon>Bacteria</taxon>
        <taxon>Bacillati</taxon>
        <taxon>Actinomycetota</taxon>
        <taxon>Actinomycetes</taxon>
        <taxon>Micromonosporales</taxon>
        <taxon>Micromonosporaceae</taxon>
        <taxon>Micromonospora</taxon>
    </lineage>
</organism>
<keyword evidence="2" id="KW-1185">Reference proteome</keyword>
<reference evidence="2" key="1">
    <citation type="submission" date="2016-06" db="EMBL/GenBank/DDBJ databases">
        <authorList>
            <person name="Varghese N."/>
            <person name="Submissions Spin"/>
        </authorList>
    </citation>
    <scope>NUCLEOTIDE SEQUENCE [LARGE SCALE GENOMIC DNA]</scope>
    <source>
        <strain evidence="2">DSM 43909</strain>
    </source>
</reference>
<evidence type="ECO:0000313" key="2">
    <source>
        <dbReference type="Proteomes" id="UP000198242"/>
    </source>
</evidence>